<dbReference type="GO" id="GO:0016301">
    <property type="term" value="F:kinase activity"/>
    <property type="evidence" value="ECO:0007669"/>
    <property type="project" value="UniProtKB-KW"/>
</dbReference>
<evidence type="ECO:0000256" key="2">
    <source>
        <dbReference type="ARBA" id="ARBA00022777"/>
    </source>
</evidence>
<dbReference type="Gene3D" id="1.10.10.10">
    <property type="entry name" value="Winged helix-like DNA-binding domain superfamily/Winged helix DNA-binding domain"/>
    <property type="match status" value="1"/>
</dbReference>
<accession>A0A545AJ14</accession>
<comment type="caution">
    <text evidence="6">The sequence shown here is derived from an EMBL/GenBank/DDBJ whole genome shotgun (WGS) entry which is preliminary data.</text>
</comment>
<dbReference type="Pfam" id="PF13185">
    <property type="entry name" value="GAF_2"/>
    <property type="match status" value="1"/>
</dbReference>
<gene>
    <name evidence="6" type="ORF">FL583_29815</name>
</gene>
<dbReference type="EMBL" id="VIRS01000027">
    <property type="protein sequence ID" value="TQS41314.1"/>
    <property type="molecule type" value="Genomic_DNA"/>
</dbReference>
<dbReference type="SMART" id="SM00065">
    <property type="entry name" value="GAF"/>
    <property type="match status" value="1"/>
</dbReference>
<evidence type="ECO:0000259" key="5">
    <source>
        <dbReference type="PROSITE" id="PS50921"/>
    </source>
</evidence>
<dbReference type="GO" id="GO:0003723">
    <property type="term" value="F:RNA binding"/>
    <property type="evidence" value="ECO:0007669"/>
    <property type="project" value="InterPro"/>
</dbReference>
<evidence type="ECO:0000313" key="7">
    <source>
        <dbReference type="Proteomes" id="UP000317982"/>
    </source>
</evidence>
<evidence type="ECO:0000256" key="4">
    <source>
        <dbReference type="ARBA" id="ARBA00023163"/>
    </source>
</evidence>
<dbReference type="InterPro" id="IPR029016">
    <property type="entry name" value="GAF-like_dom_sf"/>
</dbReference>
<dbReference type="SMART" id="SM01012">
    <property type="entry name" value="ANTAR"/>
    <property type="match status" value="1"/>
</dbReference>
<dbReference type="SUPFAM" id="SSF52172">
    <property type="entry name" value="CheY-like"/>
    <property type="match status" value="1"/>
</dbReference>
<dbReference type="InterPro" id="IPR012074">
    <property type="entry name" value="GAF_ANTAR"/>
</dbReference>
<evidence type="ECO:0000313" key="6">
    <source>
        <dbReference type="EMBL" id="TQS41314.1"/>
    </source>
</evidence>
<keyword evidence="7" id="KW-1185">Reference proteome</keyword>
<dbReference type="OrthoDB" id="7466251at2"/>
<dbReference type="PIRSF" id="PIRSF036625">
    <property type="entry name" value="GAF_ANTAR"/>
    <property type="match status" value="1"/>
</dbReference>
<dbReference type="Gene3D" id="3.30.450.40">
    <property type="match status" value="1"/>
</dbReference>
<dbReference type="PROSITE" id="PS50921">
    <property type="entry name" value="ANTAR"/>
    <property type="match status" value="1"/>
</dbReference>
<evidence type="ECO:0000256" key="3">
    <source>
        <dbReference type="ARBA" id="ARBA00023015"/>
    </source>
</evidence>
<keyword evidence="1" id="KW-0808">Transferase</keyword>
<dbReference type="InParanoid" id="A0A545AJ14"/>
<dbReference type="Pfam" id="PF03861">
    <property type="entry name" value="ANTAR"/>
    <property type="match status" value="1"/>
</dbReference>
<dbReference type="AlphaFoldDB" id="A0A545AJ14"/>
<dbReference type="RefSeq" id="WP_142708184.1">
    <property type="nucleotide sequence ID" value="NZ_VIRS01000027.1"/>
</dbReference>
<protein>
    <submittedName>
        <fullName evidence="6">GAF and ANTAR domain-containing protein</fullName>
    </submittedName>
</protein>
<dbReference type="InterPro" id="IPR036388">
    <property type="entry name" value="WH-like_DNA-bd_sf"/>
</dbReference>
<sequence length="245" mass="26463">MTPDATRGPAHRGTPTDYTLAMRLSDLARDLQAEDPEQTMQGIVVAAVETIPGAAHAGISEVERRRIVRTSAATGDLVRAVDQAQYSTAEGPCLAALFEHRTVHIPDTNAESRWPTFSEKAADLGVRSILSFQLYVANDNLGALNLYAREPRAFDDESEDVGLLFAAHAAVAMADARKVQQLSHAVSVRDQIGQAKGILMERHKITGDQAFALLVRASQHANVKLVDIARYLTETGELAKPGAAR</sequence>
<dbReference type="InterPro" id="IPR003018">
    <property type="entry name" value="GAF"/>
</dbReference>
<dbReference type="InterPro" id="IPR011006">
    <property type="entry name" value="CheY-like_superfamily"/>
</dbReference>
<keyword evidence="4" id="KW-0804">Transcription</keyword>
<dbReference type="Proteomes" id="UP000317982">
    <property type="component" value="Unassembled WGS sequence"/>
</dbReference>
<dbReference type="SUPFAM" id="SSF55781">
    <property type="entry name" value="GAF domain-like"/>
    <property type="match status" value="1"/>
</dbReference>
<evidence type="ECO:0000256" key="1">
    <source>
        <dbReference type="ARBA" id="ARBA00022679"/>
    </source>
</evidence>
<keyword evidence="3" id="KW-0805">Transcription regulation</keyword>
<name>A0A545AJ14_9ACTN</name>
<feature type="domain" description="ANTAR" evidence="5">
    <location>
        <begin position="172"/>
        <end position="233"/>
    </location>
</feature>
<keyword evidence="2" id="KW-0418">Kinase</keyword>
<reference evidence="6 7" key="1">
    <citation type="submission" date="2019-07" db="EMBL/GenBank/DDBJ databases">
        <title>Cryptosporangium phraense sp. nov., isolated from plant litter.</title>
        <authorList>
            <person name="Suriyachadkun C."/>
        </authorList>
    </citation>
    <scope>NUCLEOTIDE SEQUENCE [LARGE SCALE GENOMIC DNA]</scope>
    <source>
        <strain evidence="6 7">A-T 5661</strain>
    </source>
</reference>
<dbReference type="InterPro" id="IPR005561">
    <property type="entry name" value="ANTAR"/>
</dbReference>
<proteinExistence type="predicted"/>
<organism evidence="6 7">
    <name type="scientific">Cryptosporangium phraense</name>
    <dbReference type="NCBI Taxonomy" id="2593070"/>
    <lineage>
        <taxon>Bacteria</taxon>
        <taxon>Bacillati</taxon>
        <taxon>Actinomycetota</taxon>
        <taxon>Actinomycetes</taxon>
        <taxon>Cryptosporangiales</taxon>
        <taxon>Cryptosporangiaceae</taxon>
        <taxon>Cryptosporangium</taxon>
    </lineage>
</organism>